<evidence type="ECO:0000313" key="2">
    <source>
        <dbReference type="Proteomes" id="UP000004980"/>
    </source>
</evidence>
<name>A0ABP2PRE3_9BURK</name>
<protein>
    <recommendedName>
        <fullName evidence="3">Transposase</fullName>
    </recommendedName>
</protein>
<accession>A0ABP2PRE3</accession>
<comment type="caution">
    <text evidence="1">The sequence shown here is derived from an EMBL/GenBank/DDBJ whole genome shotgun (WGS) entry which is preliminary data.</text>
</comment>
<sequence length="216" mass="24509">MFQFHFPAVPCSSACTPADGSIDAAHQRPRLDAMERGKPFGVGPREITLAMALSDYLPQRVLFRRPGNQLVRSVNRYLRHAGLPTYATVPVLPQRREVGEAHDKKTVEFTLERVPASRESILPRALEPNRCEPARHQKKSEQLRARLACMTVADITRNDIQQLLLALREERWAAPAIAREQLILRAFFNHTRTTWHWAEPQENPATTLDCRAMASG</sequence>
<dbReference type="RefSeq" id="WP_007582194.1">
    <property type="nucleotide sequence ID" value="NZ_AKAU01000079.1"/>
</dbReference>
<dbReference type="EMBL" id="AKAU01000079">
    <property type="protein sequence ID" value="EIN00392.1"/>
    <property type="molecule type" value="Genomic_DNA"/>
</dbReference>
<evidence type="ECO:0000313" key="1">
    <source>
        <dbReference type="EMBL" id="EIN00392.1"/>
    </source>
</evidence>
<evidence type="ECO:0008006" key="3">
    <source>
        <dbReference type="Google" id="ProtNLM"/>
    </source>
</evidence>
<reference evidence="1 2" key="1">
    <citation type="journal article" date="2012" name="J. Bacteriol.">
        <title>Draft Genome Sequence of the Soil Bacterium Burkholderia terrae Strain BS001, Which Interacts with Fungal Surface Structures.</title>
        <authorList>
            <person name="Nazir R."/>
            <person name="Hansen M.A."/>
            <person name="Sorensen S."/>
            <person name="van Elsas J.D."/>
        </authorList>
    </citation>
    <scope>NUCLEOTIDE SEQUENCE [LARGE SCALE GENOMIC DNA]</scope>
    <source>
        <strain evidence="1 2">BS001</strain>
    </source>
</reference>
<organism evidence="1 2">
    <name type="scientific">Paraburkholderia hospita</name>
    <dbReference type="NCBI Taxonomy" id="169430"/>
    <lineage>
        <taxon>Bacteria</taxon>
        <taxon>Pseudomonadati</taxon>
        <taxon>Pseudomonadota</taxon>
        <taxon>Betaproteobacteria</taxon>
        <taxon>Burkholderiales</taxon>
        <taxon>Burkholderiaceae</taxon>
        <taxon>Paraburkholderia</taxon>
    </lineage>
</organism>
<proteinExistence type="predicted"/>
<keyword evidence="2" id="KW-1185">Reference proteome</keyword>
<dbReference type="Proteomes" id="UP000004980">
    <property type="component" value="Unassembled WGS sequence"/>
</dbReference>
<gene>
    <name evidence="1" type="ORF">WQE_15216</name>
</gene>